<evidence type="ECO:0000256" key="1">
    <source>
        <dbReference type="ARBA" id="ARBA00002151"/>
    </source>
</evidence>
<dbReference type="PROSITE" id="PS00903">
    <property type="entry name" value="CYT_DCMP_DEAMINASES_1"/>
    <property type="match status" value="1"/>
</dbReference>
<evidence type="ECO:0000256" key="9">
    <source>
        <dbReference type="ARBA" id="ARBA00022833"/>
    </source>
</evidence>
<evidence type="ECO:0000256" key="13">
    <source>
        <dbReference type="ARBA" id="ARBA00049861"/>
    </source>
</evidence>
<sequence>MEEYYMNTAIELARRGEGQTQPNPLVGAVVVKNGQIVGMGAHLQYGEAHAEVHAINMAGSHAKGADLYVTLEPCSHYGKTPPCAELIMKSGIKRVFIAVEDPNPLVAGKGITMLEAAGIEVKTGLLRQQAEELNKMFLHFMRTGLPYVTLKAAASLDGKTATETGDSKWITSEAARLDAQQYRKSHQSILVGAGTVKADNPSLTCRLPDAVKQPVRVILDTKLTVPETANVLTDGAAPTWIFTAAGSDVRKKDRLTALGIKVFTLETDRIHIPEVLSILAENGIMSVYVEGGASVHGSFVKAGCFDELHFYFAPTLIGGTLAPSLISGEGFQSMKDVPHLQFTQITQIGPDIKLTAIPKDGKDGDDVYRNR</sequence>
<evidence type="ECO:0000256" key="3">
    <source>
        <dbReference type="ARBA" id="ARBA00004910"/>
    </source>
</evidence>
<evidence type="ECO:0000256" key="7">
    <source>
        <dbReference type="ARBA" id="ARBA00022723"/>
    </source>
</evidence>
<keyword evidence="12" id="KW-0511">Multifunctional enzyme</keyword>
<dbReference type="NCBIfam" id="TIGR00326">
    <property type="entry name" value="eubact_ribD"/>
    <property type="match status" value="1"/>
</dbReference>
<dbReference type="GO" id="GO:0008270">
    <property type="term" value="F:zinc ion binding"/>
    <property type="evidence" value="ECO:0007669"/>
    <property type="project" value="InterPro"/>
</dbReference>
<dbReference type="InterPro" id="IPR002734">
    <property type="entry name" value="RibDG_C"/>
</dbReference>
<dbReference type="AlphaFoldDB" id="A0A0A0TS29"/>
<keyword evidence="7 15" id="KW-0479">Metal-binding</keyword>
<dbReference type="InterPro" id="IPR002125">
    <property type="entry name" value="CMP_dCMP_dom"/>
</dbReference>
<comment type="similarity">
    <text evidence="4 15">In the N-terminal section; belongs to the cytidine and deoxycytidylate deaminase family.</text>
</comment>
<dbReference type="UniPathway" id="UPA00275">
    <property type="reaction ID" value="UER00401"/>
</dbReference>
<keyword evidence="10 15" id="KW-0521">NADP</keyword>
<dbReference type="InterPro" id="IPR011549">
    <property type="entry name" value="RibD_C"/>
</dbReference>
<reference evidence="20" key="1">
    <citation type="journal article" date="2017" name="Food Chem.">
        <title>Molecular characterization of an unauthorized genetically modified Bacillus subtilis production strain identified in a vitamin B2 feed additive.</title>
        <authorList>
            <person name="Paracchini V."/>
            <person name="Petrillo M."/>
            <person name="Angers A."/>
            <person name="Patak A."/>
            <person name="Reiting R."/>
            <person name="Grohmann L."/>
        </authorList>
    </citation>
    <scope>NUCLEOTIDE SEQUENCE</scope>
    <source>
        <plasmid>pGMBsub01</plasmid>
        <plasmid evidence="20">putative pEK14</plasmid>
    </source>
</reference>
<geneLocation type="plasmid" evidence="20">
    <name>pGMBsub01</name>
</geneLocation>
<evidence type="ECO:0000256" key="16">
    <source>
        <dbReference type="PIRSR" id="PIRSR006769-1"/>
    </source>
</evidence>
<protein>
    <recommendedName>
        <fullName evidence="15">Riboflavin biosynthesis protein RibD</fullName>
    </recommendedName>
    <domain>
        <recommendedName>
            <fullName evidence="15">Diaminohydroxyphosphoribosylaminopyrimidine deaminase</fullName>
            <shortName evidence="15">DRAP deaminase</shortName>
            <ecNumber evidence="15">3.5.4.26</ecNumber>
        </recommendedName>
        <alternativeName>
            <fullName evidence="15">Riboflavin-specific deaminase</fullName>
        </alternativeName>
    </domain>
    <domain>
        <recommendedName>
            <fullName evidence="15">5-amino-6-(5-phosphoribosylamino)uracil reductase</fullName>
            <ecNumber evidence="15">1.1.1.193</ecNumber>
        </recommendedName>
        <alternativeName>
            <fullName evidence="15">HTP reductase</fullName>
        </alternativeName>
    </domain>
</protein>
<dbReference type="InterPro" id="IPR004794">
    <property type="entry name" value="Eubact_RibD"/>
</dbReference>
<feature type="binding site" evidence="17">
    <location>
        <position position="203"/>
    </location>
    <ligand>
        <name>substrate</name>
    </ligand>
</feature>
<evidence type="ECO:0000256" key="15">
    <source>
        <dbReference type="PIRNR" id="PIRNR006769"/>
    </source>
</evidence>
<feature type="binding site" evidence="17">
    <location>
        <position position="169"/>
    </location>
    <ligand>
        <name>NADP(+)</name>
        <dbReference type="ChEBI" id="CHEBI:58349"/>
    </ligand>
</feature>
<feature type="binding site" evidence="17">
    <location>
        <begin position="292"/>
        <end position="298"/>
    </location>
    <ligand>
        <name>NADP(+)</name>
        <dbReference type="ChEBI" id="CHEBI:58349"/>
    </ligand>
</feature>
<evidence type="ECO:0000256" key="2">
    <source>
        <dbReference type="ARBA" id="ARBA00004882"/>
    </source>
</evidence>
<feature type="binding site" evidence="17">
    <location>
        <position position="167"/>
    </location>
    <ligand>
        <name>substrate</name>
    </ligand>
</feature>
<keyword evidence="9 15" id="KW-0862">Zinc</keyword>
<dbReference type="Gene3D" id="3.40.430.10">
    <property type="entry name" value="Dihydrofolate Reductase, subunit A"/>
    <property type="match status" value="1"/>
</dbReference>
<dbReference type="SUPFAM" id="SSF53597">
    <property type="entry name" value="Dihydrofolate reductase-like"/>
    <property type="match status" value="1"/>
</dbReference>
<feature type="binding site" evidence="18">
    <location>
        <position position="83"/>
    </location>
    <ligand>
        <name>Zn(2+)</name>
        <dbReference type="ChEBI" id="CHEBI:29105"/>
        <note>catalytic</note>
    </ligand>
</feature>
<dbReference type="NCBIfam" id="TIGR00227">
    <property type="entry name" value="ribD_Cterm"/>
    <property type="match status" value="1"/>
</dbReference>
<name>A0A0A0TS29_BACIU</name>
<dbReference type="PANTHER" id="PTHR38011">
    <property type="entry name" value="DIHYDROFOLATE REDUCTASE FAMILY PROTEIN (AFU_ORTHOLOGUE AFUA_8G06820)"/>
    <property type="match status" value="1"/>
</dbReference>
<feature type="binding site" evidence="17">
    <location>
        <position position="199"/>
    </location>
    <ligand>
        <name>NADP(+)</name>
        <dbReference type="ChEBI" id="CHEBI:58349"/>
    </ligand>
</feature>
<keyword evidence="8 15" id="KW-0378">Hydrolase</keyword>
<comment type="catalytic activity">
    <reaction evidence="13 15">
        <text>5-amino-6-(5-phospho-D-ribitylamino)uracil + NADP(+) = 5-amino-6-(5-phospho-D-ribosylamino)uracil + NADPH + H(+)</text>
        <dbReference type="Rhea" id="RHEA:17845"/>
        <dbReference type="ChEBI" id="CHEBI:15378"/>
        <dbReference type="ChEBI" id="CHEBI:57783"/>
        <dbReference type="ChEBI" id="CHEBI:58349"/>
        <dbReference type="ChEBI" id="CHEBI:58421"/>
        <dbReference type="ChEBI" id="CHEBI:58453"/>
        <dbReference type="EC" id="1.1.1.193"/>
    </reaction>
</comment>
<dbReference type="PROSITE" id="PS51747">
    <property type="entry name" value="CYT_DCMP_DEAMINASES_2"/>
    <property type="match status" value="1"/>
</dbReference>
<accession>A0A0A0TS29</accession>
<dbReference type="Pfam" id="PF00383">
    <property type="entry name" value="dCMP_cyt_deam_1"/>
    <property type="match status" value="1"/>
</dbReference>
<feature type="active site" description="Proton donor" evidence="16">
    <location>
        <position position="51"/>
    </location>
</feature>
<evidence type="ECO:0000256" key="4">
    <source>
        <dbReference type="ARBA" id="ARBA00005259"/>
    </source>
</evidence>
<organism evidence="20">
    <name type="scientific">Bacillus subtilis</name>
    <dbReference type="NCBI Taxonomy" id="1423"/>
    <lineage>
        <taxon>Bacteria</taxon>
        <taxon>Bacillati</taxon>
        <taxon>Bacillota</taxon>
        <taxon>Bacilli</taxon>
        <taxon>Bacillales</taxon>
        <taxon>Bacillaceae</taxon>
        <taxon>Bacillus</taxon>
    </lineage>
</organism>
<keyword evidence="11 15" id="KW-0560">Oxidoreductase</keyword>
<comment type="cofactor">
    <cofactor evidence="15 18">
        <name>Zn(2+)</name>
        <dbReference type="ChEBI" id="CHEBI:29105"/>
    </cofactor>
    <text evidence="15 18">Binds 1 zinc ion.</text>
</comment>
<comment type="pathway">
    <text evidence="2 15">Cofactor biosynthesis; riboflavin biosynthesis; 5-amino-6-(D-ribitylamino)uracil from GTP: step 2/4.</text>
</comment>
<dbReference type="EMBL" id="LT622641">
    <property type="protein sequence ID" value="SCV75030.1"/>
    <property type="molecule type" value="Genomic_DNA"/>
</dbReference>
<dbReference type="InterPro" id="IPR016193">
    <property type="entry name" value="Cytidine_deaminase-like"/>
</dbReference>
<evidence type="ECO:0000256" key="18">
    <source>
        <dbReference type="PIRSR" id="PIRSR006769-3"/>
    </source>
</evidence>
<feature type="domain" description="CMP/dCMP-type deaminase" evidence="19">
    <location>
        <begin position="1"/>
        <end position="122"/>
    </location>
</feature>
<dbReference type="GO" id="GO:0050661">
    <property type="term" value="F:NADP binding"/>
    <property type="evidence" value="ECO:0007669"/>
    <property type="project" value="InterPro"/>
</dbReference>
<dbReference type="PANTHER" id="PTHR38011:SF7">
    <property type="entry name" value="2,5-DIAMINO-6-RIBOSYLAMINO-4(3H)-PYRIMIDINONE 5'-PHOSPHATE REDUCTASE"/>
    <property type="match status" value="1"/>
</dbReference>
<feature type="binding site" evidence="17">
    <location>
        <position position="195"/>
    </location>
    <ligand>
        <name>NADP(+)</name>
        <dbReference type="ChEBI" id="CHEBI:58349"/>
    </ligand>
</feature>
<proteinExistence type="inferred from homology"/>
<dbReference type="SUPFAM" id="SSF53927">
    <property type="entry name" value="Cytidine deaminase-like"/>
    <property type="match status" value="1"/>
</dbReference>
<dbReference type="EC" id="1.1.1.193" evidence="15"/>
<dbReference type="PIRSF" id="PIRSF006769">
    <property type="entry name" value="RibD"/>
    <property type="match status" value="1"/>
</dbReference>
<dbReference type="InterPro" id="IPR016192">
    <property type="entry name" value="APOBEC/CMP_deaminase_Zn-bd"/>
</dbReference>
<comment type="function">
    <text evidence="1 15">Converts 2,5-diamino-6-(ribosylamino)-4(3h)-pyrimidinone 5'-phosphate into 5-amino-6-(ribosylamino)-2,4(1h,3h)-pyrimidinedione 5'-phosphate.</text>
</comment>
<dbReference type="InterPro" id="IPR024072">
    <property type="entry name" value="DHFR-like_dom_sf"/>
</dbReference>
<feature type="binding site" evidence="17">
    <location>
        <position position="183"/>
    </location>
    <ligand>
        <name>substrate</name>
    </ligand>
</feature>
<dbReference type="FunFam" id="3.40.140.10:FF:000025">
    <property type="entry name" value="Riboflavin biosynthesis protein RibD"/>
    <property type="match status" value="1"/>
</dbReference>
<dbReference type="Gene3D" id="3.40.140.10">
    <property type="entry name" value="Cytidine Deaminase, domain 2"/>
    <property type="match status" value="1"/>
</dbReference>
<feature type="binding site" evidence="17">
    <location>
        <position position="206"/>
    </location>
    <ligand>
        <name>substrate</name>
    </ligand>
</feature>
<dbReference type="RefSeq" id="WP_013352733.1">
    <property type="nucleotide sequence ID" value="NZ_JYFL01000026.1"/>
</dbReference>
<feature type="binding site" evidence="17">
    <location>
        <position position="153"/>
    </location>
    <ligand>
        <name>NADP(+)</name>
        <dbReference type="ChEBI" id="CHEBI:58349"/>
    </ligand>
</feature>
<feature type="binding site" evidence="18">
    <location>
        <position position="49"/>
    </location>
    <ligand>
        <name>Zn(2+)</name>
        <dbReference type="ChEBI" id="CHEBI:29105"/>
        <note>catalytic</note>
    </ligand>
</feature>
<evidence type="ECO:0000256" key="8">
    <source>
        <dbReference type="ARBA" id="ARBA00022801"/>
    </source>
</evidence>
<evidence type="ECO:0000256" key="11">
    <source>
        <dbReference type="ARBA" id="ARBA00023002"/>
    </source>
</evidence>
<feature type="binding site" evidence="17">
    <location>
        <position position="290"/>
    </location>
    <ligand>
        <name>substrate</name>
    </ligand>
</feature>
<evidence type="ECO:0000256" key="10">
    <source>
        <dbReference type="ARBA" id="ARBA00022857"/>
    </source>
</evidence>
<evidence type="ECO:0000313" key="20">
    <source>
        <dbReference type="EMBL" id="SCV75030.1"/>
    </source>
</evidence>
<dbReference type="GO" id="GO:0008703">
    <property type="term" value="F:5-amino-6-(5-phosphoribosylamino)uracil reductase activity"/>
    <property type="evidence" value="ECO:0007669"/>
    <property type="project" value="UniProtKB-EC"/>
</dbReference>
<evidence type="ECO:0000256" key="12">
    <source>
        <dbReference type="ARBA" id="ARBA00023268"/>
    </source>
</evidence>
<dbReference type="GO" id="GO:0008835">
    <property type="term" value="F:diaminohydroxyphosphoribosylaminopyrimidine deaminase activity"/>
    <property type="evidence" value="ECO:0007669"/>
    <property type="project" value="UniProtKB-EC"/>
</dbReference>
<keyword evidence="6 15" id="KW-0686">Riboflavin biosynthesis</keyword>
<evidence type="ECO:0000256" key="14">
    <source>
        <dbReference type="ARBA" id="ARBA00049886"/>
    </source>
</evidence>
<comment type="catalytic activity">
    <reaction evidence="14 15">
        <text>2,5-diamino-6-hydroxy-4-(5-phosphoribosylamino)-pyrimidine + H2O + H(+) = 5-amino-6-(5-phospho-D-ribosylamino)uracil + NH4(+)</text>
        <dbReference type="Rhea" id="RHEA:21868"/>
        <dbReference type="ChEBI" id="CHEBI:15377"/>
        <dbReference type="ChEBI" id="CHEBI:15378"/>
        <dbReference type="ChEBI" id="CHEBI:28938"/>
        <dbReference type="ChEBI" id="CHEBI:58453"/>
        <dbReference type="ChEBI" id="CHEBI:58614"/>
        <dbReference type="EC" id="3.5.4.26"/>
    </reaction>
</comment>
<dbReference type="CDD" id="cd01284">
    <property type="entry name" value="Riboflavin_deaminase-reductase"/>
    <property type="match status" value="1"/>
</dbReference>
<dbReference type="GO" id="GO:0009231">
    <property type="term" value="P:riboflavin biosynthetic process"/>
    <property type="evidence" value="ECO:0007669"/>
    <property type="project" value="UniProtKB-UniPathway"/>
</dbReference>
<feature type="binding site" evidence="18">
    <location>
        <position position="74"/>
    </location>
    <ligand>
        <name>Zn(2+)</name>
        <dbReference type="ChEBI" id="CHEBI:29105"/>
        <note>catalytic</note>
    </ligand>
</feature>
<dbReference type="PATRIC" id="fig|1423.174.peg.4447"/>
<evidence type="ECO:0000256" key="17">
    <source>
        <dbReference type="PIRSR" id="PIRSR006769-2"/>
    </source>
</evidence>
<feature type="binding site" evidence="17">
    <location>
        <position position="221"/>
    </location>
    <ligand>
        <name>NADP(+)</name>
        <dbReference type="ChEBI" id="CHEBI:58349"/>
    </ligand>
</feature>
<evidence type="ECO:0000256" key="5">
    <source>
        <dbReference type="ARBA" id="ARBA00007417"/>
    </source>
</evidence>
<evidence type="ECO:0000256" key="6">
    <source>
        <dbReference type="ARBA" id="ARBA00022619"/>
    </source>
</evidence>
<dbReference type="InterPro" id="IPR050765">
    <property type="entry name" value="Riboflavin_Biosynth_HTPR"/>
</dbReference>
<dbReference type="Pfam" id="PF01872">
    <property type="entry name" value="RibD_C"/>
    <property type="match status" value="1"/>
</dbReference>
<evidence type="ECO:0000259" key="19">
    <source>
        <dbReference type="PROSITE" id="PS51747"/>
    </source>
</evidence>
<comment type="pathway">
    <text evidence="3 15">Cofactor biosynthesis; riboflavin biosynthesis; 5-amino-6-(D-ribitylamino)uracil from GTP: step 3/4.</text>
</comment>
<dbReference type="EC" id="3.5.4.26" evidence="15"/>
<comment type="similarity">
    <text evidence="5 15">In the C-terminal section; belongs to the HTP reductase family.</text>
</comment>
<keyword evidence="20" id="KW-0614">Plasmid</keyword>